<comment type="caution">
    <text evidence="5">The sequence shown here is derived from an EMBL/GenBank/DDBJ whole genome shotgun (WGS) entry which is preliminary data.</text>
</comment>
<sequence>MSFPKYPAYKDSGVEWIGDIPKEWSISSIKRNSYLKARVGWKGLTSDEFEEDSYAYLVTGSDFRDSNIQWQSCYQVDKKRYDDDPFIHLKNGDLLITKDGTIGKLSIVKELDKPACLNSGIFLLRPINSYSNNFMKWVLESNIFKIFIDLHSHGSTINHLYQNVFENFSFPLPAFPEQQAIASFLDRECGKIDALIAEQERLIALLAEKRQAVISHAVTKGLNPNAPMKDSGIPWIGMVPEGWEVSRLKYLVQCYDGIQMGPFGGMLLDINSEPTGYKVYGQENTISGDFGLGHRWISTDRYNDLRRYSLNGGDLVLTRKGSLGNARLVSKLPYPGIADSDTIRIRVDKSKVYPEFLATLLHEANYIESQINASKRGAILSGLNTKNISDLIVIYPPIYEQNNILNYLKISSEEFDCSIQQSAIAITLLKERRAALISAAVTGKIDVRAQSKALAA</sequence>
<feature type="domain" description="Type I restriction modification DNA specificity" evidence="4">
    <location>
        <begin position="241"/>
        <end position="410"/>
    </location>
</feature>
<name>A0ABQ0SFI0_NOVHA</name>
<protein>
    <submittedName>
        <fullName evidence="5">Type I restriction-modification protein subunit S</fullName>
    </submittedName>
</protein>
<gene>
    <name evidence="5" type="ORF">GHA01_18930</name>
</gene>
<evidence type="ECO:0000256" key="1">
    <source>
        <dbReference type="ARBA" id="ARBA00010923"/>
    </source>
</evidence>
<proteinExistence type="inferred from homology"/>
<reference evidence="5 6" key="1">
    <citation type="submission" date="2019-06" db="EMBL/GenBank/DDBJ databases">
        <title>Whole genome shotgun sequence of Komagataeibacter hansenii NBRC 14820.</title>
        <authorList>
            <person name="Hosoyama A."/>
            <person name="Uohara A."/>
            <person name="Ohji S."/>
            <person name="Ichikawa N."/>
        </authorList>
    </citation>
    <scope>NUCLEOTIDE SEQUENCE [LARGE SCALE GENOMIC DNA]</scope>
    <source>
        <strain evidence="5 6">NBRC 14820</strain>
    </source>
</reference>
<dbReference type="Gene3D" id="1.10.287.1120">
    <property type="entry name" value="Bipartite methylase S protein"/>
    <property type="match status" value="1"/>
</dbReference>
<evidence type="ECO:0000256" key="2">
    <source>
        <dbReference type="ARBA" id="ARBA00022747"/>
    </source>
</evidence>
<evidence type="ECO:0000256" key="3">
    <source>
        <dbReference type="ARBA" id="ARBA00023125"/>
    </source>
</evidence>
<evidence type="ECO:0000313" key="6">
    <source>
        <dbReference type="Proteomes" id="UP000319478"/>
    </source>
</evidence>
<dbReference type="PANTHER" id="PTHR30408">
    <property type="entry name" value="TYPE-1 RESTRICTION ENZYME ECOKI SPECIFICITY PROTEIN"/>
    <property type="match status" value="1"/>
</dbReference>
<feature type="domain" description="Type I restriction modification DNA specificity" evidence="4">
    <location>
        <begin position="76"/>
        <end position="187"/>
    </location>
</feature>
<dbReference type="Gene3D" id="3.90.220.20">
    <property type="entry name" value="DNA methylase specificity domains"/>
    <property type="match status" value="2"/>
</dbReference>
<dbReference type="EMBL" id="BJNN01000099">
    <property type="protein sequence ID" value="GEC64044.1"/>
    <property type="molecule type" value="Genomic_DNA"/>
</dbReference>
<dbReference type="PANTHER" id="PTHR30408:SF12">
    <property type="entry name" value="TYPE I RESTRICTION ENZYME MJAVIII SPECIFICITY SUBUNIT"/>
    <property type="match status" value="1"/>
</dbReference>
<dbReference type="SUPFAM" id="SSF116734">
    <property type="entry name" value="DNA methylase specificity domain"/>
    <property type="match status" value="2"/>
</dbReference>
<dbReference type="RefSeq" id="WP_040510859.1">
    <property type="nucleotide sequence ID" value="NZ_BJNN01000099.1"/>
</dbReference>
<accession>A0ABQ0SFI0</accession>
<dbReference type="InterPro" id="IPR052021">
    <property type="entry name" value="Type-I_RS_S_subunit"/>
</dbReference>
<dbReference type="InterPro" id="IPR044946">
    <property type="entry name" value="Restrct_endonuc_typeI_TRD_sf"/>
</dbReference>
<keyword evidence="3" id="KW-0238">DNA-binding</keyword>
<evidence type="ECO:0000313" key="5">
    <source>
        <dbReference type="EMBL" id="GEC64044.1"/>
    </source>
</evidence>
<organism evidence="5 6">
    <name type="scientific">Novacetimonas hansenii</name>
    <name type="common">Komagataeibacter hansenii</name>
    <dbReference type="NCBI Taxonomy" id="436"/>
    <lineage>
        <taxon>Bacteria</taxon>
        <taxon>Pseudomonadati</taxon>
        <taxon>Pseudomonadota</taxon>
        <taxon>Alphaproteobacteria</taxon>
        <taxon>Acetobacterales</taxon>
        <taxon>Acetobacteraceae</taxon>
        <taxon>Novacetimonas</taxon>
    </lineage>
</organism>
<dbReference type="Proteomes" id="UP000319478">
    <property type="component" value="Unassembled WGS sequence"/>
</dbReference>
<keyword evidence="2" id="KW-0680">Restriction system</keyword>
<dbReference type="InterPro" id="IPR000055">
    <property type="entry name" value="Restrct_endonuc_typeI_TRD"/>
</dbReference>
<dbReference type="Pfam" id="PF01420">
    <property type="entry name" value="Methylase_S"/>
    <property type="match status" value="2"/>
</dbReference>
<evidence type="ECO:0000259" key="4">
    <source>
        <dbReference type="Pfam" id="PF01420"/>
    </source>
</evidence>
<keyword evidence="6" id="KW-1185">Reference proteome</keyword>
<comment type="similarity">
    <text evidence="1">Belongs to the type-I restriction system S methylase family.</text>
</comment>